<dbReference type="InterPro" id="IPR036249">
    <property type="entry name" value="Thioredoxin-like_sf"/>
</dbReference>
<evidence type="ECO:0000259" key="2">
    <source>
        <dbReference type="PROSITE" id="PS51352"/>
    </source>
</evidence>
<evidence type="ECO:0000313" key="3">
    <source>
        <dbReference type="EMBL" id="CAE0692477.1"/>
    </source>
</evidence>
<dbReference type="EMBL" id="HBIW01009278">
    <property type="protein sequence ID" value="CAE0692477.1"/>
    <property type="molecule type" value="Transcribed_RNA"/>
</dbReference>
<feature type="domain" description="Thioredoxin" evidence="2">
    <location>
        <begin position="7"/>
        <end position="124"/>
    </location>
</feature>
<evidence type="ECO:0000313" key="4">
    <source>
        <dbReference type="EMBL" id="CAH0378874.1"/>
    </source>
</evidence>
<dbReference type="CDD" id="cd02947">
    <property type="entry name" value="TRX_family"/>
    <property type="match status" value="1"/>
</dbReference>
<accession>A0A7S3ZSG4</accession>
<protein>
    <recommendedName>
        <fullName evidence="2">Thioredoxin domain-containing protein</fullName>
    </recommendedName>
</protein>
<organism evidence="3">
    <name type="scientific">Pelagomonas calceolata</name>
    <dbReference type="NCBI Taxonomy" id="35677"/>
    <lineage>
        <taxon>Eukaryota</taxon>
        <taxon>Sar</taxon>
        <taxon>Stramenopiles</taxon>
        <taxon>Ochrophyta</taxon>
        <taxon>Pelagophyceae</taxon>
        <taxon>Pelagomonadales</taxon>
        <taxon>Pelagomonadaceae</taxon>
        <taxon>Pelagomonas</taxon>
    </lineage>
</organism>
<reference evidence="3" key="1">
    <citation type="submission" date="2021-01" db="EMBL/GenBank/DDBJ databases">
        <authorList>
            <person name="Corre E."/>
            <person name="Pelletier E."/>
            <person name="Niang G."/>
            <person name="Scheremetjew M."/>
            <person name="Finn R."/>
            <person name="Kale V."/>
            <person name="Holt S."/>
            <person name="Cochrane G."/>
            <person name="Meng A."/>
            <person name="Brown T."/>
            <person name="Cohen L."/>
        </authorList>
    </citation>
    <scope>NUCLEOTIDE SEQUENCE</scope>
    <source>
        <strain evidence="3">CCMP1756</strain>
    </source>
</reference>
<keyword evidence="1" id="KW-1015">Disulfide bond</keyword>
<gene>
    <name evidence="3" type="ORF">PCAL00307_LOCUS7913</name>
    <name evidence="4" type="ORF">PECAL_6P04710</name>
</gene>
<name>A0A7S3ZSG4_9STRA</name>
<dbReference type="PANTHER" id="PTHR46115">
    <property type="entry name" value="THIOREDOXIN-LIKE PROTEIN 1"/>
    <property type="match status" value="1"/>
</dbReference>
<proteinExistence type="predicted"/>
<evidence type="ECO:0000256" key="1">
    <source>
        <dbReference type="ARBA" id="ARBA00023157"/>
    </source>
</evidence>
<dbReference type="AlphaFoldDB" id="A0A7S3ZSG4"/>
<dbReference type="Proteomes" id="UP000789595">
    <property type="component" value="Unassembled WGS sequence"/>
</dbReference>
<dbReference type="InterPro" id="IPR013766">
    <property type="entry name" value="Thioredoxin_domain"/>
</dbReference>
<sequence length="124" mass="13296">MLRTLASRCGTASRRFLASRVVNVGSVEAYDKLSTTGDLLVTNFTASWCGPCQAAAPVFDKMSEDHDDVIFCKVDIDDEDLGDLVAAAQVRAVPTYTFTKSGETVADNVQGADMEAIRDVLASQ</sequence>
<dbReference type="OrthoDB" id="2121326at2759"/>
<dbReference type="PROSITE" id="PS51352">
    <property type="entry name" value="THIOREDOXIN_2"/>
    <property type="match status" value="1"/>
</dbReference>
<reference evidence="4" key="2">
    <citation type="submission" date="2021-11" db="EMBL/GenBank/DDBJ databases">
        <authorList>
            <consortium name="Genoscope - CEA"/>
            <person name="William W."/>
        </authorList>
    </citation>
    <scope>NUCLEOTIDE SEQUENCE</scope>
</reference>
<keyword evidence="5" id="KW-1185">Reference proteome</keyword>
<evidence type="ECO:0000313" key="5">
    <source>
        <dbReference type="Proteomes" id="UP000789595"/>
    </source>
</evidence>
<dbReference type="Gene3D" id="3.40.30.10">
    <property type="entry name" value="Glutaredoxin"/>
    <property type="match status" value="1"/>
</dbReference>
<dbReference type="EMBL" id="CAKKNE010000006">
    <property type="protein sequence ID" value="CAH0378874.1"/>
    <property type="molecule type" value="Genomic_DNA"/>
</dbReference>
<dbReference type="Pfam" id="PF00085">
    <property type="entry name" value="Thioredoxin"/>
    <property type="match status" value="1"/>
</dbReference>
<dbReference type="SUPFAM" id="SSF52833">
    <property type="entry name" value="Thioredoxin-like"/>
    <property type="match status" value="1"/>
</dbReference>